<feature type="transmembrane region" description="Helical" evidence="7">
    <location>
        <begin position="6"/>
        <end position="21"/>
    </location>
</feature>
<evidence type="ECO:0000313" key="9">
    <source>
        <dbReference type="Proteomes" id="UP000622405"/>
    </source>
</evidence>
<comment type="subcellular location">
    <subcellularLocation>
        <location evidence="1">Cell membrane</location>
        <topology evidence="1">Multi-pass membrane protein</topology>
    </subcellularLocation>
</comment>
<proteinExistence type="inferred from homology"/>
<dbReference type="PANTHER" id="PTHR33884:SF3">
    <property type="entry name" value="UPF0410 PROTEIN YMGE"/>
    <property type="match status" value="1"/>
</dbReference>
<keyword evidence="5 7" id="KW-1133">Transmembrane helix</keyword>
<dbReference type="EMBL" id="WJBE01000015">
    <property type="protein sequence ID" value="MBC3900795.1"/>
    <property type="molecule type" value="Genomic_DNA"/>
</dbReference>
<comment type="similarity">
    <text evidence="2">Belongs to the UPF0410 family.</text>
</comment>
<evidence type="ECO:0000256" key="1">
    <source>
        <dbReference type="ARBA" id="ARBA00004651"/>
    </source>
</evidence>
<keyword evidence="4 7" id="KW-0812">Transmembrane</keyword>
<evidence type="ECO:0000256" key="6">
    <source>
        <dbReference type="ARBA" id="ARBA00023136"/>
    </source>
</evidence>
<name>A0ABR6Z0M0_9FIRM</name>
<evidence type="ECO:0000256" key="3">
    <source>
        <dbReference type="ARBA" id="ARBA00022475"/>
    </source>
</evidence>
<organism evidence="8 9">
    <name type="scientific">Acetobacterium malicum</name>
    <dbReference type="NCBI Taxonomy" id="52692"/>
    <lineage>
        <taxon>Bacteria</taxon>
        <taxon>Bacillati</taxon>
        <taxon>Bacillota</taxon>
        <taxon>Clostridia</taxon>
        <taxon>Eubacteriales</taxon>
        <taxon>Eubacteriaceae</taxon>
        <taxon>Acetobacterium</taxon>
    </lineage>
</organism>
<keyword evidence="3" id="KW-1003">Cell membrane</keyword>
<accession>A0ABR6Z0M0</accession>
<dbReference type="InterPro" id="IPR007341">
    <property type="entry name" value="Transgly_assoc"/>
</dbReference>
<dbReference type="Proteomes" id="UP000622405">
    <property type="component" value="Unassembled WGS sequence"/>
</dbReference>
<dbReference type="RefSeq" id="WP_111888758.1">
    <property type="nucleotide sequence ID" value="NZ_WJBE01000015.1"/>
</dbReference>
<protein>
    <submittedName>
        <fullName evidence="8">GlsB/YeaQ/YmgE family stress response membrane protein</fullName>
    </submittedName>
</protein>
<evidence type="ECO:0000256" key="7">
    <source>
        <dbReference type="SAM" id="Phobius"/>
    </source>
</evidence>
<evidence type="ECO:0000256" key="5">
    <source>
        <dbReference type="ARBA" id="ARBA00022989"/>
    </source>
</evidence>
<evidence type="ECO:0000256" key="4">
    <source>
        <dbReference type="ARBA" id="ARBA00022692"/>
    </source>
</evidence>
<keyword evidence="6 7" id="KW-0472">Membrane</keyword>
<reference evidence="8 9" key="1">
    <citation type="journal article" date="2020" name="mSystems">
        <title>Defining Genomic and Predicted Metabolic Features of the Acetobacterium Genus.</title>
        <authorList>
            <person name="Ross D.E."/>
            <person name="Marshall C.W."/>
            <person name="Gulliver D."/>
            <person name="May H.D."/>
            <person name="Norman R.S."/>
        </authorList>
    </citation>
    <scope>NUCLEOTIDE SEQUENCE [LARGE SCALE GENOMIC DNA]</scope>
    <source>
        <strain evidence="8 9">DSM 4132</strain>
    </source>
</reference>
<evidence type="ECO:0000256" key="2">
    <source>
        <dbReference type="ARBA" id="ARBA00011006"/>
    </source>
</evidence>
<dbReference type="Pfam" id="PF04226">
    <property type="entry name" value="Transgly_assoc"/>
    <property type="match status" value="1"/>
</dbReference>
<keyword evidence="9" id="KW-1185">Reference proteome</keyword>
<dbReference type="PANTHER" id="PTHR33884">
    <property type="entry name" value="UPF0410 PROTEIN YMGE"/>
    <property type="match status" value="1"/>
</dbReference>
<feature type="transmembrane region" description="Helical" evidence="7">
    <location>
        <begin position="33"/>
        <end position="52"/>
    </location>
</feature>
<feature type="transmembrane region" description="Helical" evidence="7">
    <location>
        <begin position="58"/>
        <end position="80"/>
    </location>
</feature>
<comment type="caution">
    <text evidence="8">The sequence shown here is derived from an EMBL/GenBank/DDBJ whole genome shotgun (WGS) entry which is preliminary data.</text>
</comment>
<sequence length="82" mass="8733">MGFFTWIILGGLAGWLASMLTKNNEKMGLIKNIVVGILGAMIGGFVFSFFGATGVTGFNLWSIFVACVGAVILLVIINLFTK</sequence>
<evidence type="ECO:0000313" key="8">
    <source>
        <dbReference type="EMBL" id="MBC3900795.1"/>
    </source>
</evidence>
<gene>
    <name evidence="8" type="ORF">GH811_14335</name>
</gene>